<keyword evidence="3" id="KW-1185">Reference proteome</keyword>
<dbReference type="SUPFAM" id="SSF55961">
    <property type="entry name" value="Bet v1-like"/>
    <property type="match status" value="1"/>
</dbReference>
<evidence type="ECO:0000256" key="1">
    <source>
        <dbReference type="SAM" id="Phobius"/>
    </source>
</evidence>
<dbReference type="Pfam" id="PF10604">
    <property type="entry name" value="Polyketide_cyc2"/>
    <property type="match status" value="1"/>
</dbReference>
<keyword evidence="1" id="KW-1133">Transmembrane helix</keyword>
<organism evidence="2 3">
    <name type="scientific">Alteromonas alba</name>
    <dbReference type="NCBI Taxonomy" id="2079529"/>
    <lineage>
        <taxon>Bacteria</taxon>
        <taxon>Pseudomonadati</taxon>
        <taxon>Pseudomonadota</taxon>
        <taxon>Gammaproteobacteria</taxon>
        <taxon>Alteromonadales</taxon>
        <taxon>Alteromonadaceae</taxon>
        <taxon>Alteromonas/Salinimonas group</taxon>
        <taxon>Alteromonas</taxon>
    </lineage>
</organism>
<dbReference type="EMBL" id="PVNP01000192">
    <property type="protein sequence ID" value="PRO72161.1"/>
    <property type="molecule type" value="Genomic_DNA"/>
</dbReference>
<evidence type="ECO:0000313" key="2">
    <source>
        <dbReference type="EMBL" id="PRO72161.1"/>
    </source>
</evidence>
<dbReference type="InterPro" id="IPR023393">
    <property type="entry name" value="START-like_dom_sf"/>
</dbReference>
<keyword evidence="1" id="KW-0812">Transmembrane</keyword>
<keyword evidence="1" id="KW-0472">Membrane</keyword>
<evidence type="ECO:0000313" key="3">
    <source>
        <dbReference type="Proteomes" id="UP000238949"/>
    </source>
</evidence>
<dbReference type="OrthoDB" id="9807923at2"/>
<feature type="transmembrane region" description="Helical" evidence="1">
    <location>
        <begin position="6"/>
        <end position="24"/>
    </location>
</feature>
<dbReference type="AlphaFoldDB" id="A0A2S9V6S3"/>
<dbReference type="Gene3D" id="3.30.530.20">
    <property type="match status" value="1"/>
</dbReference>
<protein>
    <submittedName>
        <fullName evidence="2">Polyketide cyclase</fullName>
    </submittedName>
</protein>
<proteinExistence type="predicted"/>
<dbReference type="CDD" id="cd07818">
    <property type="entry name" value="SRPBCC_1"/>
    <property type="match status" value="1"/>
</dbReference>
<gene>
    <name evidence="2" type="ORF">C6Y40_18460</name>
</gene>
<reference evidence="3" key="1">
    <citation type="journal article" date="2020" name="Int. J. Syst. Evol. Microbiol.">
        <title>Alteromonas alba sp. nov., a marine bacterium isolated from the seawater of the West Pacific Ocean.</title>
        <authorList>
            <person name="Sun C."/>
            <person name="Wu Y.-H."/>
            <person name="Xamxidin M."/>
            <person name="Cheng H."/>
            <person name="Xu X.-W."/>
        </authorList>
    </citation>
    <scope>NUCLEOTIDE SEQUENCE [LARGE SCALE GENOMIC DNA]</scope>
    <source>
        <strain evidence="3">190</strain>
    </source>
</reference>
<comment type="caution">
    <text evidence="2">The sequence shown here is derived from an EMBL/GenBank/DDBJ whole genome shotgun (WGS) entry which is preliminary data.</text>
</comment>
<name>A0A2S9V6S3_9ALTE</name>
<dbReference type="Proteomes" id="UP000238949">
    <property type="component" value="Unassembled WGS sequence"/>
</dbReference>
<accession>A0A2S9V6S3</accession>
<sequence>MLGSKWLINLFIVAFLVILTGLFLPEEYEVERSVEINAPTDKVYAAIVDLRKWEQWSTWYQMDPNAVMTYDGPDRAIGMRLRWRSDIIGRGSIEITSLQFNRQLIYSVKNPEHGITAHGELRLRPLESGTELTWSSRGNVGVNIIDRYKLLFFDNKLGKDIEVGLENIKTLVENSIG</sequence>
<dbReference type="InterPro" id="IPR019587">
    <property type="entry name" value="Polyketide_cyclase/dehydratase"/>
</dbReference>
<dbReference type="RefSeq" id="WP_105935874.1">
    <property type="nucleotide sequence ID" value="NZ_PVNP01000192.1"/>
</dbReference>